<accession>A0A5P9QB87</accession>
<protein>
    <submittedName>
        <fullName evidence="2">Uncharacterized protein</fullName>
    </submittedName>
</protein>
<reference evidence="2 3" key="1">
    <citation type="submission" date="2019-10" db="EMBL/GenBank/DDBJ databases">
        <title>Genome sequence of Luteimicrobium xylanilyticum HY-24.</title>
        <authorList>
            <person name="Kim D.Y."/>
            <person name="Park H.-Y."/>
        </authorList>
    </citation>
    <scope>NUCLEOTIDE SEQUENCE [LARGE SCALE GENOMIC DNA]</scope>
    <source>
        <strain evidence="2 3">HY-24</strain>
    </source>
</reference>
<name>A0A5P9QB87_9MICO</name>
<dbReference type="Proteomes" id="UP000326702">
    <property type="component" value="Chromosome"/>
</dbReference>
<feature type="transmembrane region" description="Helical" evidence="1">
    <location>
        <begin position="20"/>
        <end position="37"/>
    </location>
</feature>
<proteinExistence type="predicted"/>
<keyword evidence="1" id="KW-0812">Transmembrane</keyword>
<feature type="transmembrane region" description="Helical" evidence="1">
    <location>
        <begin position="57"/>
        <end position="76"/>
    </location>
</feature>
<evidence type="ECO:0000313" key="2">
    <source>
        <dbReference type="EMBL" id="QFU98619.1"/>
    </source>
</evidence>
<sequence length="91" mass="10222">MSRRPRFAALSRWLATPVRGHARGVWLLWAATVLVLLSVPELLMDPAAWTYLVDPELAVLLVLLGVQATRLQLGILRVRALDAWRAVTRRA</sequence>
<keyword evidence="1" id="KW-1133">Transmembrane helix</keyword>
<dbReference type="RefSeq" id="WP_153022289.1">
    <property type="nucleotide sequence ID" value="NZ_BAABIH010000017.1"/>
</dbReference>
<keyword evidence="1" id="KW-0472">Membrane</keyword>
<evidence type="ECO:0000256" key="1">
    <source>
        <dbReference type="SAM" id="Phobius"/>
    </source>
</evidence>
<gene>
    <name evidence="2" type="ORF">KDY119_02135</name>
</gene>
<keyword evidence="3" id="KW-1185">Reference proteome</keyword>
<dbReference type="EMBL" id="CP045529">
    <property type="protein sequence ID" value="QFU98619.1"/>
    <property type="molecule type" value="Genomic_DNA"/>
</dbReference>
<dbReference type="KEGG" id="lxl:KDY119_02135"/>
<organism evidence="2 3">
    <name type="scientific">Luteimicrobium xylanilyticum</name>
    <dbReference type="NCBI Taxonomy" id="1133546"/>
    <lineage>
        <taxon>Bacteria</taxon>
        <taxon>Bacillati</taxon>
        <taxon>Actinomycetota</taxon>
        <taxon>Actinomycetes</taxon>
        <taxon>Micrococcales</taxon>
        <taxon>Luteimicrobium</taxon>
    </lineage>
</organism>
<dbReference type="AlphaFoldDB" id="A0A5P9QB87"/>
<evidence type="ECO:0000313" key="3">
    <source>
        <dbReference type="Proteomes" id="UP000326702"/>
    </source>
</evidence>